<organism evidence="2">
    <name type="scientific">marine sediment metagenome</name>
    <dbReference type="NCBI Taxonomy" id="412755"/>
    <lineage>
        <taxon>unclassified sequences</taxon>
        <taxon>metagenomes</taxon>
        <taxon>ecological metagenomes</taxon>
    </lineage>
</organism>
<gene>
    <name evidence="2" type="ORF">LCGC14_1806610</name>
</gene>
<accession>A0A0F9HAW6</accession>
<proteinExistence type="predicted"/>
<sequence length="60" mass="6371">MSGWETARKAVAFLLVILASTVMDVPPGPIQTPGGGSPFVVGFLLVFLALGLVTYDHFKH</sequence>
<name>A0A0F9HAW6_9ZZZZ</name>
<evidence type="ECO:0000256" key="1">
    <source>
        <dbReference type="SAM" id="Phobius"/>
    </source>
</evidence>
<comment type="caution">
    <text evidence="2">The sequence shown here is derived from an EMBL/GenBank/DDBJ whole genome shotgun (WGS) entry which is preliminary data.</text>
</comment>
<protein>
    <submittedName>
        <fullName evidence="2">Uncharacterized protein</fullName>
    </submittedName>
</protein>
<evidence type="ECO:0000313" key="2">
    <source>
        <dbReference type="EMBL" id="KKM00217.1"/>
    </source>
</evidence>
<feature type="transmembrane region" description="Helical" evidence="1">
    <location>
        <begin position="39"/>
        <end position="58"/>
    </location>
</feature>
<reference evidence="2" key="1">
    <citation type="journal article" date="2015" name="Nature">
        <title>Complex archaea that bridge the gap between prokaryotes and eukaryotes.</title>
        <authorList>
            <person name="Spang A."/>
            <person name="Saw J.H."/>
            <person name="Jorgensen S.L."/>
            <person name="Zaremba-Niedzwiedzka K."/>
            <person name="Martijn J."/>
            <person name="Lind A.E."/>
            <person name="van Eijk R."/>
            <person name="Schleper C."/>
            <person name="Guy L."/>
            <person name="Ettema T.J."/>
        </authorList>
    </citation>
    <scope>NUCLEOTIDE SEQUENCE</scope>
</reference>
<keyword evidence="1" id="KW-0812">Transmembrane</keyword>
<keyword evidence="1" id="KW-1133">Transmembrane helix</keyword>
<keyword evidence="1" id="KW-0472">Membrane</keyword>
<dbReference type="EMBL" id="LAZR01017486">
    <property type="protein sequence ID" value="KKM00217.1"/>
    <property type="molecule type" value="Genomic_DNA"/>
</dbReference>
<dbReference type="AlphaFoldDB" id="A0A0F9HAW6"/>